<dbReference type="GO" id="GO:0006629">
    <property type="term" value="P:lipid metabolic process"/>
    <property type="evidence" value="ECO:0007669"/>
    <property type="project" value="UniProtKB-KW"/>
</dbReference>
<comment type="catalytic activity">
    <reaction evidence="13 14">
        <text>L-lysyl-tRNA(Lys) + a 1,2-diacyl-sn-glycero-3-phospho-(1'-sn-glycerol) = a 1,2-diacyl-sn-glycero-3-phospho-1'-(3'-O-L-lysyl)-sn-glycerol + tRNA(Lys)</text>
        <dbReference type="Rhea" id="RHEA:10668"/>
        <dbReference type="Rhea" id="RHEA-COMP:9696"/>
        <dbReference type="Rhea" id="RHEA-COMP:9697"/>
        <dbReference type="ChEBI" id="CHEBI:64716"/>
        <dbReference type="ChEBI" id="CHEBI:75792"/>
        <dbReference type="ChEBI" id="CHEBI:78442"/>
        <dbReference type="ChEBI" id="CHEBI:78529"/>
        <dbReference type="EC" id="2.3.2.3"/>
    </reaction>
</comment>
<dbReference type="Pfam" id="PF03706">
    <property type="entry name" value="LPG_synthase_TM"/>
    <property type="match status" value="1"/>
</dbReference>
<feature type="transmembrane region" description="Helical" evidence="14">
    <location>
        <begin position="516"/>
        <end position="533"/>
    </location>
</feature>
<sequence>MFIIFIKVRSFIIENKYKLLKIILSITALIIIYSEGKRALNNFNIGIALYYLHTALRSRGWLFFIVGIIAVGTTTFYDYFVVKHLKYNLSIKKILKISWISNTFNNFLGFAGLTGSGLRTVFYKKEDIEAEEAIYINSLVNPATLVGLSILAWLGVFNIITIKPILFLHKFLWFAIIGFQIYIIIYLLLFKIPWLKSEFLSKDTSVKEPKKVRIGLIFVSILEWVIAGSFIWFISYFFTNHITYGEALGVITVAGAAGIISLLPGGIGAFDLVCARGLQLMGTTPNEAVAILIIYRMFYYIIPWFLGVILSLRDMREVLPTTVIPRTLSNWQKVWVKNYKEISDFGVIALSVLVFLCGVVLLASAAVPSVSQRVKIISKLTSFTFMRFSHRVSIIIGVMLVVLSKGIRDHLKRAYSLTIVLLLVGSLFTFTKGLDYEEAIFLLIVAALLRFSRKGYYRESAPVKGFTVFFMILVSAISIGLYAMLGHSISFAFTGFRNGPKVFEIFITRKQFTCNAIYAFILAWIILTIYFILKPKRPFDIKVSDEDIYRLKEFLEKYEGNYLTHLLFMRDKNFYWAQEGKVLISYANIRDKLVILGDPIGDEEYFQKAIEEIQIFADRYALYPVFYQVSEKYITTYHENGYYFFKLGEEAVVDLEKFNLEGKKRKDLRLVRNRFEKENMEFDILEPPFSREIMEKLKKISDEWLNGRKEKGFSLGAFDKEYINSAPVAILKDTDKEIIAFATMMPKYDNGKTISIDLMRFTKDAPNGTMDALFLKIMLWSKDNGYKYFNLGMAPLSNVGVAPFAHKQEKLAKLVYKFGNYWYSFSGLRRYKEKFTPNWESKFLAYPQFMSLPTLLIDLAFLVSKGRKK</sequence>
<dbReference type="NCBIfam" id="NF033480">
    <property type="entry name" value="bifunc_MprF"/>
    <property type="match status" value="1"/>
</dbReference>
<evidence type="ECO:0000256" key="4">
    <source>
        <dbReference type="ARBA" id="ARBA00021546"/>
    </source>
</evidence>
<organism evidence="16 17">
    <name type="scientific">Clostridium novyi A str. 4552</name>
    <dbReference type="NCBI Taxonomy" id="1444289"/>
    <lineage>
        <taxon>Bacteria</taxon>
        <taxon>Bacillati</taxon>
        <taxon>Bacillota</taxon>
        <taxon>Clostridia</taxon>
        <taxon>Eubacteriales</taxon>
        <taxon>Clostridiaceae</taxon>
        <taxon>Clostridium</taxon>
    </lineage>
</organism>
<evidence type="ECO:0000256" key="12">
    <source>
        <dbReference type="ARBA" id="ARBA00031899"/>
    </source>
</evidence>
<keyword evidence="8 14" id="KW-1133">Transmembrane helix</keyword>
<name>A0A0A0IAF9_CLONO</name>
<evidence type="ECO:0000256" key="11">
    <source>
        <dbReference type="ARBA" id="ARBA00023251"/>
    </source>
</evidence>
<dbReference type="GO" id="GO:0046677">
    <property type="term" value="P:response to antibiotic"/>
    <property type="evidence" value="ECO:0007669"/>
    <property type="project" value="UniProtKB-KW"/>
</dbReference>
<dbReference type="InterPro" id="IPR051211">
    <property type="entry name" value="PG_lysyltransferase"/>
</dbReference>
<dbReference type="GO" id="GO:0050071">
    <property type="term" value="F:phosphatidylglycerol lysyltransferase activity"/>
    <property type="evidence" value="ECO:0007669"/>
    <property type="project" value="UniProtKB-EC"/>
</dbReference>
<feature type="transmembrane region" description="Helical" evidence="14">
    <location>
        <begin position="17"/>
        <end position="34"/>
    </location>
</feature>
<dbReference type="InterPro" id="IPR024320">
    <property type="entry name" value="LPG_synthase_C"/>
</dbReference>
<dbReference type="PANTHER" id="PTHR34697:SF2">
    <property type="entry name" value="PHOSPHATIDYLGLYCEROL LYSYLTRANSFERASE"/>
    <property type="match status" value="1"/>
</dbReference>
<accession>A0A0A0IAF9</accession>
<gene>
    <name evidence="14" type="primary">mprF</name>
    <name evidence="16" type="ORF">Z968_03165</name>
</gene>
<dbReference type="AlphaFoldDB" id="A0A0A0IAF9"/>
<comment type="function">
    <text evidence="14">Catalyzes the transfer of a lysyl group from L-lysyl-tRNA(Lys) to membrane-bound phosphatidylglycerol (PG), which produces lysylphosphatidylglycerol (LPG), a major component of the bacterial membrane with a positive net charge. LPG synthesis contributes to bacterial virulence as it is involved in the resistance mechanism against cationic antimicrobial peptides (CAMP) produces by the host's immune system (defensins, cathelicidins) and by the competing microorganisms.</text>
</comment>
<comment type="similarity">
    <text evidence="2 14">Belongs to the LPG synthase family.</text>
</comment>
<feature type="transmembrane region" description="Helical" evidence="14">
    <location>
        <begin position="250"/>
        <end position="270"/>
    </location>
</feature>
<evidence type="ECO:0000256" key="9">
    <source>
        <dbReference type="ARBA" id="ARBA00023098"/>
    </source>
</evidence>
<dbReference type="GO" id="GO:0055091">
    <property type="term" value="P:phospholipid homeostasis"/>
    <property type="evidence" value="ECO:0007669"/>
    <property type="project" value="TreeGrafter"/>
</dbReference>
<comment type="caution">
    <text evidence="16">The sequence shown here is derived from an EMBL/GenBank/DDBJ whole genome shotgun (WGS) entry which is preliminary data.</text>
</comment>
<protein>
    <recommendedName>
        <fullName evidence="4 14">Phosphatidylglycerol lysyltransferase</fullName>
        <ecNumber evidence="3 14">2.3.2.3</ecNumber>
    </recommendedName>
    <alternativeName>
        <fullName evidence="12 14">Lysylphosphatidylglycerol synthase</fullName>
    </alternativeName>
</protein>
<evidence type="ECO:0000256" key="6">
    <source>
        <dbReference type="ARBA" id="ARBA00022679"/>
    </source>
</evidence>
<dbReference type="PANTHER" id="PTHR34697">
    <property type="entry name" value="PHOSPHATIDYLGLYCEROL LYSYLTRANSFERASE"/>
    <property type="match status" value="1"/>
</dbReference>
<feature type="transmembrane region" description="Helical" evidence="14">
    <location>
        <begin position="171"/>
        <end position="194"/>
    </location>
</feature>
<evidence type="ECO:0000256" key="2">
    <source>
        <dbReference type="ARBA" id="ARBA00008627"/>
    </source>
</evidence>
<keyword evidence="11 14" id="KW-0046">Antibiotic resistance</keyword>
<evidence type="ECO:0000256" key="14">
    <source>
        <dbReference type="RuleBase" id="RU363042"/>
    </source>
</evidence>
<evidence type="ECO:0000259" key="15">
    <source>
        <dbReference type="Pfam" id="PF09924"/>
    </source>
</evidence>
<keyword evidence="6 14" id="KW-0808">Transferase</keyword>
<evidence type="ECO:0000256" key="5">
    <source>
        <dbReference type="ARBA" id="ARBA00022475"/>
    </source>
</evidence>
<dbReference type="Proteomes" id="UP000030012">
    <property type="component" value="Unassembled WGS sequence"/>
</dbReference>
<feature type="transmembrane region" description="Helical" evidence="14">
    <location>
        <begin position="290"/>
        <end position="312"/>
    </location>
</feature>
<proteinExistence type="inferred from homology"/>
<feature type="transmembrane region" description="Helical" evidence="14">
    <location>
        <begin position="388"/>
        <end position="407"/>
    </location>
</feature>
<feature type="transmembrane region" description="Helical" evidence="14">
    <location>
        <begin position="414"/>
        <end position="433"/>
    </location>
</feature>
<dbReference type="EC" id="2.3.2.3" evidence="3 14"/>
<evidence type="ECO:0000256" key="7">
    <source>
        <dbReference type="ARBA" id="ARBA00022692"/>
    </source>
</evidence>
<dbReference type="OrthoDB" id="145485at2"/>
<feature type="transmembrane region" description="Helical" evidence="14">
    <location>
        <begin position="345"/>
        <end position="368"/>
    </location>
</feature>
<feature type="domain" description="Phosphatidylglycerol lysyltransferase C-terminal" evidence="15">
    <location>
        <begin position="554"/>
        <end position="846"/>
    </location>
</feature>
<feature type="transmembrane region" description="Helical" evidence="14">
    <location>
        <begin position="61"/>
        <end position="82"/>
    </location>
</feature>
<dbReference type="RefSeq" id="WP_039253166.1">
    <property type="nucleotide sequence ID" value="NZ_JENJ01000009.1"/>
</dbReference>
<dbReference type="Pfam" id="PF09924">
    <property type="entry name" value="LPG_synthase_C"/>
    <property type="match status" value="1"/>
</dbReference>
<dbReference type="EMBL" id="JENJ01000009">
    <property type="protein sequence ID" value="KGM97533.1"/>
    <property type="molecule type" value="Genomic_DNA"/>
</dbReference>
<evidence type="ECO:0000313" key="17">
    <source>
        <dbReference type="Proteomes" id="UP000030012"/>
    </source>
</evidence>
<keyword evidence="9 14" id="KW-0443">Lipid metabolism</keyword>
<keyword evidence="5" id="KW-1003">Cell membrane</keyword>
<keyword evidence="10 14" id="KW-0472">Membrane</keyword>
<dbReference type="SUPFAM" id="SSF55729">
    <property type="entry name" value="Acyl-CoA N-acyltransferases (Nat)"/>
    <property type="match status" value="1"/>
</dbReference>
<evidence type="ECO:0000256" key="8">
    <source>
        <dbReference type="ARBA" id="ARBA00022989"/>
    </source>
</evidence>
<dbReference type="InterPro" id="IPR016181">
    <property type="entry name" value="Acyl_CoA_acyltransferase"/>
</dbReference>
<reference evidence="16 17" key="1">
    <citation type="submission" date="2014-01" db="EMBL/GenBank/DDBJ databases">
        <title>Plasmidome dynamics in the species complex Clostridium novyi sensu lato converts strains of independent lineages into distinctly different pathogens.</title>
        <authorList>
            <person name="Skarin H."/>
            <person name="Segerman B."/>
        </authorList>
    </citation>
    <scope>NUCLEOTIDE SEQUENCE [LARGE SCALE GENOMIC DNA]</scope>
    <source>
        <strain evidence="16 17">4552</strain>
    </source>
</reference>
<dbReference type="GO" id="GO:0005886">
    <property type="term" value="C:plasma membrane"/>
    <property type="evidence" value="ECO:0007669"/>
    <property type="project" value="UniProtKB-SubCell"/>
</dbReference>
<evidence type="ECO:0000256" key="10">
    <source>
        <dbReference type="ARBA" id="ARBA00023136"/>
    </source>
</evidence>
<evidence type="ECO:0000256" key="3">
    <source>
        <dbReference type="ARBA" id="ARBA00012014"/>
    </source>
</evidence>
<comment type="subcellular location">
    <subcellularLocation>
        <location evidence="1 14">Cell membrane</location>
        <topology evidence="1 14">Multi-pass membrane protein</topology>
    </subcellularLocation>
</comment>
<evidence type="ECO:0000313" key="16">
    <source>
        <dbReference type="EMBL" id="KGM97533.1"/>
    </source>
</evidence>
<evidence type="ECO:0000256" key="13">
    <source>
        <dbReference type="ARBA" id="ARBA00047540"/>
    </source>
</evidence>
<feature type="transmembrane region" description="Helical" evidence="14">
    <location>
        <begin position="468"/>
        <end position="496"/>
    </location>
</feature>
<feature type="transmembrane region" description="Helical" evidence="14">
    <location>
        <begin position="214"/>
        <end position="238"/>
    </location>
</feature>
<keyword evidence="7 14" id="KW-0812">Transmembrane</keyword>
<dbReference type="InterPro" id="IPR022791">
    <property type="entry name" value="L-PG_synthase/AglD"/>
</dbReference>
<feature type="transmembrane region" description="Helical" evidence="14">
    <location>
        <begin position="134"/>
        <end position="159"/>
    </location>
</feature>
<evidence type="ECO:0000256" key="1">
    <source>
        <dbReference type="ARBA" id="ARBA00004651"/>
    </source>
</evidence>
<feature type="transmembrane region" description="Helical" evidence="14">
    <location>
        <begin position="103"/>
        <end position="122"/>
    </location>
</feature>